<protein>
    <submittedName>
        <fullName evidence="2">Uncharacterized protein LOC142182085</fullName>
    </submittedName>
</protein>
<name>A0AC58URH8_TOBAC</name>
<proteinExistence type="predicted"/>
<dbReference type="RefSeq" id="XP_075112109.1">
    <property type="nucleotide sequence ID" value="XM_075256008.1"/>
</dbReference>
<keyword evidence="1" id="KW-1185">Reference proteome</keyword>
<sequence length="129" mass="14181">MVDPGSSTNIIHWRVLEQAKLTGSIISATKLVGGFNPASVITREEILLPTNVEVVMKTTLFEVVDDDIGYNVILERQGLHEIKVVPLMYHQLLKFLTPKGIKQIKGDQSVARGMNAISLSSSKGKEHTV</sequence>
<evidence type="ECO:0000313" key="1">
    <source>
        <dbReference type="Proteomes" id="UP000790787"/>
    </source>
</evidence>
<accession>A0AC58URH8</accession>
<reference evidence="2" key="2">
    <citation type="submission" date="2025-08" db="UniProtKB">
        <authorList>
            <consortium name="RefSeq"/>
        </authorList>
    </citation>
    <scope>IDENTIFICATION</scope>
    <source>
        <tissue evidence="2">Leaf</tissue>
    </source>
</reference>
<dbReference type="Proteomes" id="UP000790787">
    <property type="component" value="Chromosome 6"/>
</dbReference>
<organism evidence="1 2">
    <name type="scientific">Nicotiana tabacum</name>
    <name type="common">Common tobacco</name>
    <dbReference type="NCBI Taxonomy" id="4097"/>
    <lineage>
        <taxon>Eukaryota</taxon>
        <taxon>Viridiplantae</taxon>
        <taxon>Streptophyta</taxon>
        <taxon>Embryophyta</taxon>
        <taxon>Tracheophyta</taxon>
        <taxon>Spermatophyta</taxon>
        <taxon>Magnoliopsida</taxon>
        <taxon>eudicotyledons</taxon>
        <taxon>Gunneridae</taxon>
        <taxon>Pentapetalae</taxon>
        <taxon>asterids</taxon>
        <taxon>lamiids</taxon>
        <taxon>Solanales</taxon>
        <taxon>Solanaceae</taxon>
        <taxon>Nicotianoideae</taxon>
        <taxon>Nicotianeae</taxon>
        <taxon>Nicotiana</taxon>
    </lineage>
</organism>
<reference evidence="1" key="1">
    <citation type="journal article" date="2014" name="Nat. Commun.">
        <title>The tobacco genome sequence and its comparison with those of tomato and potato.</title>
        <authorList>
            <person name="Sierro N."/>
            <person name="Battey J.N."/>
            <person name="Ouadi S."/>
            <person name="Bakaher N."/>
            <person name="Bovet L."/>
            <person name="Willig A."/>
            <person name="Goepfert S."/>
            <person name="Peitsch M.C."/>
            <person name="Ivanov N.V."/>
        </authorList>
    </citation>
    <scope>NUCLEOTIDE SEQUENCE [LARGE SCALE GENOMIC DNA]</scope>
</reference>
<gene>
    <name evidence="2" type="primary">LOC142182085</name>
</gene>
<evidence type="ECO:0000313" key="2">
    <source>
        <dbReference type="RefSeq" id="XP_075112109.1"/>
    </source>
</evidence>